<dbReference type="HOGENOM" id="CLU_032440_1_2_1"/>
<sequence length="164" mass="19253">IPIWSVMCCQLWEEPSFLRLETSWVRMLMIRSAMPFTSCNLLYHCFRRSGEVRMVEAIRAPLIGGLEYMGRIKIFSWDSTLLASSASLQITVKAPTRSPEKTNSPYKPMFLAYDWHRQTLMPCSMKWRTAQASLSPSPLAKPWYAMSKNAKRFFFWEEMRRPKL</sequence>
<reference evidence="1" key="2">
    <citation type="submission" date="2025-08" db="UniProtKB">
        <authorList>
            <consortium name="Ensembl"/>
        </authorList>
    </citation>
    <scope>IDENTIFICATION</scope>
    <source>
        <strain evidence="1">2N</strain>
    </source>
</reference>
<dbReference type="Proteomes" id="UP000005447">
    <property type="component" value="Unassembled WGS sequence"/>
</dbReference>
<keyword evidence="2" id="KW-1185">Reference proteome</keyword>
<evidence type="ECO:0000313" key="2">
    <source>
        <dbReference type="Proteomes" id="UP000005447"/>
    </source>
</evidence>
<reference evidence="1" key="3">
    <citation type="submission" date="2025-09" db="UniProtKB">
        <authorList>
            <consortium name="Ensembl"/>
        </authorList>
    </citation>
    <scope>IDENTIFICATION</scope>
    <source>
        <strain evidence="1">2N</strain>
    </source>
</reference>
<accession>H0VE02</accession>
<dbReference type="EMBL" id="AAKN02026931">
    <property type="status" value="NOT_ANNOTATED_CDS"/>
    <property type="molecule type" value="Genomic_DNA"/>
</dbReference>
<dbReference type="OMA" id="LEYMGRM"/>
<proteinExistence type="predicted"/>
<dbReference type="Ensembl" id="ENSCPOT00000009247.3">
    <property type="protein sequence ID" value="ENSCPOP00000008228.3"/>
    <property type="gene ID" value="ENSCPOG00000009164.4"/>
</dbReference>
<dbReference type="AlphaFoldDB" id="H0VE02"/>
<reference evidence="2" key="1">
    <citation type="journal article" date="2011" name="Nature">
        <title>A high-resolution map of human evolutionary constraint using 29 mammals.</title>
        <authorList>
            <person name="Lindblad-Toh K."/>
            <person name="Garber M."/>
            <person name="Zuk O."/>
            <person name="Lin M.F."/>
            <person name="Parker B.J."/>
            <person name="Washietl S."/>
            <person name="Kheradpour P."/>
            <person name="Ernst J."/>
            <person name="Jordan G."/>
            <person name="Mauceli E."/>
            <person name="Ward L.D."/>
            <person name="Lowe C.B."/>
            <person name="Holloway A.K."/>
            <person name="Clamp M."/>
            <person name="Gnerre S."/>
            <person name="Alfoldi J."/>
            <person name="Beal K."/>
            <person name="Chang J."/>
            <person name="Clawson H."/>
            <person name="Cuff J."/>
            <person name="Di Palma F."/>
            <person name="Fitzgerald S."/>
            <person name="Flicek P."/>
            <person name="Guttman M."/>
            <person name="Hubisz M.J."/>
            <person name="Jaffe D.B."/>
            <person name="Jungreis I."/>
            <person name="Kent W.J."/>
            <person name="Kostka D."/>
            <person name="Lara M."/>
            <person name="Martins A.L."/>
            <person name="Massingham T."/>
            <person name="Moltke I."/>
            <person name="Raney B.J."/>
            <person name="Rasmussen M.D."/>
            <person name="Robinson J."/>
            <person name="Stark A."/>
            <person name="Vilella A.J."/>
            <person name="Wen J."/>
            <person name="Xie X."/>
            <person name="Zody M.C."/>
            <person name="Baldwin J."/>
            <person name="Bloom T."/>
            <person name="Chin C.W."/>
            <person name="Heiman D."/>
            <person name="Nicol R."/>
            <person name="Nusbaum C."/>
            <person name="Young S."/>
            <person name="Wilkinson J."/>
            <person name="Worley K.C."/>
            <person name="Kovar C.L."/>
            <person name="Muzny D.M."/>
            <person name="Gibbs R.A."/>
            <person name="Cree A."/>
            <person name="Dihn H.H."/>
            <person name="Fowler G."/>
            <person name="Jhangiani S."/>
            <person name="Joshi V."/>
            <person name="Lee S."/>
            <person name="Lewis L.R."/>
            <person name="Nazareth L.V."/>
            <person name="Okwuonu G."/>
            <person name="Santibanez J."/>
            <person name="Warren W.C."/>
            <person name="Mardis E.R."/>
            <person name="Weinstock G.M."/>
            <person name="Wilson R.K."/>
            <person name="Delehaunty K."/>
            <person name="Dooling D."/>
            <person name="Fronik C."/>
            <person name="Fulton L."/>
            <person name="Fulton B."/>
            <person name="Graves T."/>
            <person name="Minx P."/>
            <person name="Sodergren E."/>
            <person name="Birney E."/>
            <person name="Margulies E.H."/>
            <person name="Herrero J."/>
            <person name="Green E.D."/>
            <person name="Haussler D."/>
            <person name="Siepel A."/>
            <person name="Goldman N."/>
            <person name="Pollard K.S."/>
            <person name="Pedersen J.S."/>
            <person name="Lander E.S."/>
            <person name="Kellis M."/>
        </authorList>
    </citation>
    <scope>NUCLEOTIDE SEQUENCE [LARGE SCALE GENOMIC DNA]</scope>
    <source>
        <strain evidence="2">2N</strain>
    </source>
</reference>
<protein>
    <submittedName>
        <fullName evidence="1">Uncharacterized protein</fullName>
    </submittedName>
</protein>
<dbReference type="VEuPathDB" id="HostDB:ENSCPOG00000009164"/>
<organism evidence="1 2">
    <name type="scientific">Cavia porcellus</name>
    <name type="common">Guinea pig</name>
    <dbReference type="NCBI Taxonomy" id="10141"/>
    <lineage>
        <taxon>Eukaryota</taxon>
        <taxon>Metazoa</taxon>
        <taxon>Chordata</taxon>
        <taxon>Craniata</taxon>
        <taxon>Vertebrata</taxon>
        <taxon>Euteleostomi</taxon>
        <taxon>Mammalia</taxon>
        <taxon>Eutheria</taxon>
        <taxon>Euarchontoglires</taxon>
        <taxon>Glires</taxon>
        <taxon>Rodentia</taxon>
        <taxon>Hystricomorpha</taxon>
        <taxon>Caviidae</taxon>
        <taxon>Cavia</taxon>
    </lineage>
</organism>
<evidence type="ECO:0000313" key="1">
    <source>
        <dbReference type="Ensembl" id="ENSCPOP00000008228.3"/>
    </source>
</evidence>
<dbReference type="Bgee" id="ENSCPOG00000009164">
    <property type="expression patterns" value="Expressed in cerebellum and 12 other cell types or tissues"/>
</dbReference>
<name>H0VE02_CAVPO</name>
<dbReference type="InParanoid" id="H0VE02"/>
<dbReference type="GeneTree" id="ENSGT00960000186694"/>